<dbReference type="EMBL" id="MIGC01000553">
    <property type="protein sequence ID" value="PHJ24747.1"/>
    <property type="molecule type" value="Genomic_DNA"/>
</dbReference>
<evidence type="ECO:0000313" key="2">
    <source>
        <dbReference type="EMBL" id="PHJ24747.1"/>
    </source>
</evidence>
<dbReference type="AlphaFoldDB" id="A0A2C6L8S5"/>
<gene>
    <name evidence="2" type="ORF">CSUI_001396</name>
</gene>
<dbReference type="RefSeq" id="XP_067926419.1">
    <property type="nucleotide sequence ID" value="XM_068061602.1"/>
</dbReference>
<name>A0A2C6L8S5_9APIC</name>
<dbReference type="GeneID" id="94424813"/>
<organism evidence="2 3">
    <name type="scientific">Cystoisospora suis</name>
    <dbReference type="NCBI Taxonomy" id="483139"/>
    <lineage>
        <taxon>Eukaryota</taxon>
        <taxon>Sar</taxon>
        <taxon>Alveolata</taxon>
        <taxon>Apicomplexa</taxon>
        <taxon>Conoidasida</taxon>
        <taxon>Coccidia</taxon>
        <taxon>Eucoccidiorida</taxon>
        <taxon>Eimeriorina</taxon>
        <taxon>Sarcocystidae</taxon>
        <taxon>Cystoisospora</taxon>
    </lineage>
</organism>
<dbReference type="VEuPathDB" id="ToxoDB:CSUI_001396"/>
<dbReference type="Proteomes" id="UP000221165">
    <property type="component" value="Unassembled WGS sequence"/>
</dbReference>
<dbReference type="OrthoDB" id="354864at2759"/>
<protein>
    <submittedName>
        <fullName evidence="2">Phosphatidylserine decarboxylase</fullName>
    </submittedName>
</protein>
<evidence type="ECO:0000313" key="3">
    <source>
        <dbReference type="Proteomes" id="UP000221165"/>
    </source>
</evidence>
<comment type="caution">
    <text evidence="2">The sequence shown here is derived from an EMBL/GenBank/DDBJ whole genome shotgun (WGS) entry which is preliminary data.</text>
</comment>
<accession>A0A2C6L8S5</accession>
<proteinExistence type="predicted"/>
<sequence>MEDSRQGGSKYHRPSSSSTSSLPFSYLLSSSAPLGFCSLPFLRPGRWCRCFSLPLQHHLICLSLVLAAVLRISQEVSGNALANVKDSESLRLSFLNECPCLTCRPGRDYCGHTSILAVFPKSLAKKLTVEHLERELDQVLFENPQARPTSTLSSLRRAFSTVTRRIGERKQTRSPRPEGAPRVRIARWSHGIPQGRFSWLKPWRLVSRFAWRRRKQTSDIHLVPLRPSASLHDVLRVKPDLLVFPADVEEEVLRMRVTRFQELALDTEGLKTLPETCTSEGCFRTATLVALEGASTRPLLRKRRMIRCILGVGYGVPIRSILQVLERNAGTPFLPLRYGSPLSVSESESRASVGSPPSASWGGHNLSLEELGPDDLFLRTPDVLQLSLLFPSTFYFPVRLNEDFPAFNIDVEQMHIFPTSLSTYKCSSTQFRMFTPQGLADLQRALSAPYLVRGEGKMYKRMAAALAARRPGNIEREQDPTVVLHQWWRRENDEEEEIWTETPLQWAFPDLQ</sequence>
<feature type="region of interest" description="Disordered" evidence="1">
    <location>
        <begin position="1"/>
        <end position="21"/>
    </location>
</feature>
<keyword evidence="3" id="KW-1185">Reference proteome</keyword>
<evidence type="ECO:0000256" key="1">
    <source>
        <dbReference type="SAM" id="MobiDB-lite"/>
    </source>
</evidence>
<reference evidence="2 3" key="1">
    <citation type="journal article" date="2017" name="Int. J. Parasitol.">
        <title>The genome of the protozoan parasite Cystoisospora suis and a reverse vaccinology approach to identify vaccine candidates.</title>
        <authorList>
            <person name="Palmieri N."/>
            <person name="Shrestha A."/>
            <person name="Ruttkowski B."/>
            <person name="Beck T."/>
            <person name="Vogl C."/>
            <person name="Tomley F."/>
            <person name="Blake D.P."/>
            <person name="Joachim A."/>
        </authorList>
    </citation>
    <scope>NUCLEOTIDE SEQUENCE [LARGE SCALE GENOMIC DNA]</scope>
    <source>
        <strain evidence="2 3">Wien I</strain>
    </source>
</reference>